<dbReference type="Proteomes" id="UP000308836">
    <property type="component" value="Unassembled WGS sequence"/>
</dbReference>
<name>A0AC61R6L4_9FIRM</name>
<evidence type="ECO:0000313" key="1">
    <source>
        <dbReference type="EMBL" id="TGY65690.1"/>
    </source>
</evidence>
<evidence type="ECO:0000313" key="2">
    <source>
        <dbReference type="Proteomes" id="UP000308836"/>
    </source>
</evidence>
<protein>
    <submittedName>
        <fullName evidence="1">Ferrous iron transport protein A</fullName>
    </submittedName>
</protein>
<keyword evidence="2" id="KW-1185">Reference proteome</keyword>
<comment type="caution">
    <text evidence="1">The sequence shown here is derived from an EMBL/GenBank/DDBJ whole genome shotgun (WGS) entry which is preliminary data.</text>
</comment>
<proteinExistence type="predicted"/>
<gene>
    <name evidence="1" type="ORF">E5336_07615</name>
</gene>
<accession>A0AC61R6L4</accession>
<reference evidence="1" key="1">
    <citation type="submission" date="2019-04" db="EMBL/GenBank/DDBJ databases">
        <title>Microbes associate with the intestines of laboratory mice.</title>
        <authorList>
            <person name="Navarre W."/>
            <person name="Wong E."/>
            <person name="Huang K."/>
            <person name="Tropini C."/>
            <person name="Ng K."/>
            <person name="Yu B."/>
        </authorList>
    </citation>
    <scope>NUCLEOTIDE SEQUENCE</scope>
    <source>
        <strain evidence="1">NM09_H32</strain>
    </source>
</reference>
<dbReference type="EMBL" id="SRYG01000014">
    <property type="protein sequence ID" value="TGY65690.1"/>
    <property type="molecule type" value="Genomic_DNA"/>
</dbReference>
<organism evidence="1 2">
    <name type="scientific">Dubosiella muris</name>
    <dbReference type="NCBI Taxonomy" id="3038133"/>
    <lineage>
        <taxon>Bacteria</taxon>
        <taxon>Bacillati</taxon>
        <taxon>Bacillota</taxon>
        <taxon>Erysipelotrichia</taxon>
        <taxon>Erysipelotrichales</taxon>
        <taxon>Erysipelotrichaceae</taxon>
        <taxon>Dubosiella</taxon>
    </lineage>
</organism>
<sequence length="76" mass="8491">MPLTYANMGTVYRVHKVGGRDRIRSHLQNLGFVENEPVLVRQSAGGNLIVEVKGRCVAIDAGLGRRIFVQDERRTV</sequence>